<dbReference type="PANTHER" id="PTHR35812">
    <property type="entry name" value="LIPOPROTEIN"/>
    <property type="match status" value="1"/>
</dbReference>
<dbReference type="InterPro" id="IPR011460">
    <property type="entry name" value="Lcl_C"/>
</dbReference>
<evidence type="ECO:0000256" key="1">
    <source>
        <dbReference type="SAM" id="SignalP"/>
    </source>
</evidence>
<dbReference type="OrthoDB" id="341917at2"/>
<dbReference type="RefSeq" id="WP_020763012.1">
    <property type="nucleotide sequence ID" value="NZ_ANCE01000076.1"/>
</dbReference>
<evidence type="ECO:0000313" key="3">
    <source>
        <dbReference type="EMBL" id="EMK25036.1"/>
    </source>
</evidence>
<comment type="caution">
    <text evidence="3">The sequence shown here is derived from an EMBL/GenBank/DDBJ whole genome shotgun (WGS) entry which is preliminary data.</text>
</comment>
<feature type="domain" description="Lcl C-terminal" evidence="2">
    <location>
        <begin position="202"/>
        <end position="329"/>
    </location>
</feature>
<reference evidence="3 4" key="1">
    <citation type="submission" date="2013-01" db="EMBL/GenBank/DDBJ databases">
        <authorList>
            <person name="Harkins D.M."/>
            <person name="Durkin A.S."/>
            <person name="Brinkac L.M."/>
            <person name="Haft D.H."/>
            <person name="Selengut J.D."/>
            <person name="Sanka R."/>
            <person name="DePew J."/>
            <person name="Purushe J."/>
            <person name="Galloway R.L."/>
            <person name="Vinetz J.M."/>
            <person name="Sutton G.G."/>
            <person name="Nierman W.C."/>
            <person name="Fouts D.E."/>
        </authorList>
    </citation>
    <scope>NUCLEOTIDE SEQUENCE [LARGE SCALE GENOMIC DNA]</scope>
    <source>
        <strain evidence="3 4">Nikolaevo</strain>
    </source>
</reference>
<sequence length="476" mass="52428">MNRRLGLSLMFAATSFFVFCSQADRISIDSSSTAGLLFQGGMEALLTESQNQNDSPVLSEEPKEITSFRFQAADHFFAVDSVGEVFENRIAILVPFGAVSRLKATFVTTRTRVEINGVSQSSGQTINDFSSPLIYRVIASDESFRDYTVQVLPIFRLTDAGQTSCYSTCFDDPGQDADYSTGVPSSFQSNVIMPGYTPQPVTFDRQTGLIWRYCPVGGSNTICSMPYNYTQSFAASYCNNLNQMNAGLGYAGIQGWRLPEIEELMTLSTYKTPTDAYINLSEFPLGDVQLWSNTTNASNTNEAWGFRFDFGFNTSTDKSISSNMKVRCVSGGRMPDQIYSDLNNGTVRDDRTNLVWQKCSVGQTWSPNSPDCTLGSPTTHNFVSALYTCRNLNLADRTWRLPNVHELRSLLEFSSSSAGAKIDPVAFPNTPAMSSPYSASNSIPHAQVFRVNFTDATINTTALSTHSYLRCVSDGP</sequence>
<evidence type="ECO:0000259" key="2">
    <source>
        <dbReference type="Pfam" id="PF07603"/>
    </source>
</evidence>
<dbReference type="Proteomes" id="UP000011980">
    <property type="component" value="Unassembled WGS sequence"/>
</dbReference>
<gene>
    <name evidence="3" type="ORF">LEP1GSC008_3549</name>
</gene>
<keyword evidence="1" id="KW-0732">Signal</keyword>
<proteinExistence type="predicted"/>
<dbReference type="Gene3D" id="2.60.40.2340">
    <property type="match status" value="1"/>
</dbReference>
<feature type="chain" id="PRO_5004077242" evidence="1">
    <location>
        <begin position="24"/>
        <end position="476"/>
    </location>
</feature>
<dbReference type="Pfam" id="PF07603">
    <property type="entry name" value="Lcl_C"/>
    <property type="match status" value="2"/>
</dbReference>
<dbReference type="AlphaFoldDB" id="M6FQR2"/>
<feature type="signal peptide" evidence="1">
    <location>
        <begin position="1"/>
        <end position="23"/>
    </location>
</feature>
<accession>M6FQR2</accession>
<feature type="domain" description="Lcl C-terminal" evidence="2">
    <location>
        <begin position="345"/>
        <end position="472"/>
    </location>
</feature>
<dbReference type="PATRIC" id="fig|1240687.3.peg.1369"/>
<name>M6FQR2_9LEPT</name>
<evidence type="ECO:0000313" key="4">
    <source>
        <dbReference type="Proteomes" id="UP000011980"/>
    </source>
</evidence>
<protein>
    <submittedName>
        <fullName evidence="3">PF07603 family protein</fullName>
    </submittedName>
</protein>
<dbReference type="PANTHER" id="PTHR35812:SF1">
    <property type="entry name" value="LIPOPROTEIN"/>
    <property type="match status" value="1"/>
</dbReference>
<organism evidence="3 4">
    <name type="scientific">Leptospira kirschneri serovar Bulgarica str. Nikolaevo</name>
    <dbReference type="NCBI Taxonomy" id="1240687"/>
    <lineage>
        <taxon>Bacteria</taxon>
        <taxon>Pseudomonadati</taxon>
        <taxon>Spirochaetota</taxon>
        <taxon>Spirochaetia</taxon>
        <taxon>Leptospirales</taxon>
        <taxon>Leptospiraceae</taxon>
        <taxon>Leptospira</taxon>
    </lineage>
</organism>
<dbReference type="EMBL" id="ANCE01000076">
    <property type="protein sequence ID" value="EMK25036.1"/>
    <property type="molecule type" value="Genomic_DNA"/>
</dbReference>